<dbReference type="InterPro" id="IPR003018">
    <property type="entry name" value="GAF"/>
</dbReference>
<dbReference type="CDD" id="cd01836">
    <property type="entry name" value="FeeA_FeeB_like"/>
    <property type="match status" value="1"/>
</dbReference>
<dbReference type="Gene3D" id="3.40.50.1110">
    <property type="entry name" value="SGNH hydrolase"/>
    <property type="match status" value="1"/>
</dbReference>
<dbReference type="RefSeq" id="WP_345371877.1">
    <property type="nucleotide sequence ID" value="NZ_BAABLM010000001.1"/>
</dbReference>
<dbReference type="SUPFAM" id="SSF52266">
    <property type="entry name" value="SGNH hydrolase"/>
    <property type="match status" value="1"/>
</dbReference>
<dbReference type="Proteomes" id="UP001501295">
    <property type="component" value="Unassembled WGS sequence"/>
</dbReference>
<organism evidence="2 3">
    <name type="scientific">Frondihabitans cladoniiphilus</name>
    <dbReference type="NCBI Taxonomy" id="715785"/>
    <lineage>
        <taxon>Bacteria</taxon>
        <taxon>Bacillati</taxon>
        <taxon>Actinomycetota</taxon>
        <taxon>Actinomycetes</taxon>
        <taxon>Micrococcales</taxon>
        <taxon>Microbacteriaceae</taxon>
        <taxon>Frondihabitans</taxon>
    </lineage>
</organism>
<dbReference type="EMBL" id="BAABLM010000001">
    <property type="protein sequence ID" value="GAA4663769.1"/>
    <property type="molecule type" value="Genomic_DNA"/>
</dbReference>
<dbReference type="PANTHER" id="PTHR43102">
    <property type="entry name" value="SLR1143 PROTEIN"/>
    <property type="match status" value="1"/>
</dbReference>
<dbReference type="InterPro" id="IPR029016">
    <property type="entry name" value="GAF-like_dom_sf"/>
</dbReference>
<proteinExistence type="predicted"/>
<comment type="caution">
    <text evidence="2">The sequence shown here is derived from an EMBL/GenBank/DDBJ whole genome shotgun (WGS) entry which is preliminary data.</text>
</comment>
<keyword evidence="3" id="KW-1185">Reference proteome</keyword>
<dbReference type="SUPFAM" id="SSF55781">
    <property type="entry name" value="GAF domain-like"/>
    <property type="match status" value="1"/>
</dbReference>
<dbReference type="PANTHER" id="PTHR43102:SF2">
    <property type="entry name" value="GAF DOMAIN-CONTAINING PROTEIN"/>
    <property type="match status" value="1"/>
</dbReference>
<accession>A0ABP8VIE9</accession>
<reference evidence="3" key="1">
    <citation type="journal article" date="2019" name="Int. J. Syst. Evol. Microbiol.">
        <title>The Global Catalogue of Microorganisms (GCM) 10K type strain sequencing project: providing services to taxonomists for standard genome sequencing and annotation.</title>
        <authorList>
            <consortium name="The Broad Institute Genomics Platform"/>
            <consortium name="The Broad Institute Genome Sequencing Center for Infectious Disease"/>
            <person name="Wu L."/>
            <person name="Ma J."/>
        </authorList>
    </citation>
    <scope>NUCLEOTIDE SEQUENCE [LARGE SCALE GENOMIC DNA]</scope>
    <source>
        <strain evidence="3">JCM 18956</strain>
    </source>
</reference>
<gene>
    <name evidence="2" type="ORF">GCM10025780_00520</name>
</gene>
<evidence type="ECO:0000259" key="1">
    <source>
        <dbReference type="SMART" id="SM00065"/>
    </source>
</evidence>
<protein>
    <recommendedName>
        <fullName evidence="1">GAF domain-containing protein</fullName>
    </recommendedName>
</protein>
<name>A0ABP8VIE9_9MICO</name>
<dbReference type="InterPro" id="IPR036514">
    <property type="entry name" value="SGNH_hydro_sf"/>
</dbReference>
<dbReference type="Gene3D" id="3.30.450.40">
    <property type="match status" value="1"/>
</dbReference>
<evidence type="ECO:0000313" key="2">
    <source>
        <dbReference type="EMBL" id="GAA4663769.1"/>
    </source>
</evidence>
<sequence length="402" mass="44495">MLDFLRRTFTRPLVALWLAGSRHSWKRRLLPRDSPHVLAPGTNPERVLIVGDGAASGRGVVTHDLGLPGFLARSLSARTDRATEVDILVDDAMTADECTEALASQDLRRYDIVLVSCGANEALALQSPREWQLAIRTLLTTARLKTSRDAKIFVLAAPQFGVNPHFPRALANAVDFHGGVLNTITERMTEEHQGVVYVPESRDQIFEEAGAVRYQAWAELIADRIVRNLDPHRPQAPSMADEYEQARQRAFEHLESLGTANDAIVDRLTDKARDRFGAKIAAVTFLHADTEHVRAVSGLEVDAVYPRSDAICDVAIRRRGPLVIEDARRDHRYTGFSVVAGELGIRFYAGFPIESPDGFRVGALCVMDDRSRRFSGSDAIALRDLAAEIQRHLYSREGVGVG</sequence>
<evidence type="ECO:0000313" key="3">
    <source>
        <dbReference type="Proteomes" id="UP001501295"/>
    </source>
</evidence>
<feature type="domain" description="GAF" evidence="1">
    <location>
        <begin position="260"/>
        <end position="398"/>
    </location>
</feature>
<dbReference type="SMART" id="SM00065">
    <property type="entry name" value="GAF"/>
    <property type="match status" value="1"/>
</dbReference>
<dbReference type="Pfam" id="PF13185">
    <property type="entry name" value="GAF_2"/>
    <property type="match status" value="1"/>
</dbReference>